<keyword evidence="2" id="KW-0548">Nucleotidyltransferase</keyword>
<reference evidence="2" key="1">
    <citation type="journal article" date="2014" name="PLoS ONE">
        <title>Transcriptome-Based Identification of ABC Transporters in the Western Tarnished Plant Bug Lygus hesperus.</title>
        <authorList>
            <person name="Hull J.J."/>
            <person name="Chaney K."/>
            <person name="Geib S.M."/>
            <person name="Fabrick J.A."/>
            <person name="Brent C.S."/>
            <person name="Walsh D."/>
            <person name="Lavine L.C."/>
        </authorList>
    </citation>
    <scope>NUCLEOTIDE SEQUENCE</scope>
</reference>
<proteinExistence type="predicted"/>
<organism evidence="2">
    <name type="scientific">Lygus hesperus</name>
    <name type="common">Western plant bug</name>
    <dbReference type="NCBI Taxonomy" id="30085"/>
    <lineage>
        <taxon>Eukaryota</taxon>
        <taxon>Metazoa</taxon>
        <taxon>Ecdysozoa</taxon>
        <taxon>Arthropoda</taxon>
        <taxon>Hexapoda</taxon>
        <taxon>Insecta</taxon>
        <taxon>Pterygota</taxon>
        <taxon>Neoptera</taxon>
        <taxon>Paraneoptera</taxon>
        <taxon>Hemiptera</taxon>
        <taxon>Heteroptera</taxon>
        <taxon>Panheteroptera</taxon>
        <taxon>Cimicomorpha</taxon>
        <taxon>Miridae</taxon>
        <taxon>Mirini</taxon>
        <taxon>Lygus</taxon>
    </lineage>
</organism>
<sequence length="251" mass="28511">IRFGEFPNALKLSIITPVFKKGERDKMENHRPIVKLPVLSKVVEKIMKVQITEHFERYNLFSDRQFGFRGGRSTVDAILELMDFVLEGFNSKQFCLTSFLDISKCFDCISHDLLIDKLKNYDFRGGAISMMKSYLENRYQAVSHLGSLSCYSLNNIGVPQGSVIGPLIFLIFVNDLAFKFPEQVILFADDTSIISKKPSLSEVESSHNILENQISAWFKANRLEINNSKTQHLLSSLKDTSLAKRPPNPPS</sequence>
<gene>
    <name evidence="2" type="ORF">CM83_103475</name>
</gene>
<feature type="non-terminal residue" evidence="2">
    <location>
        <position position="251"/>
    </location>
</feature>
<protein>
    <submittedName>
        <fullName evidence="2">Putative RNA-directed DNA polymerase from transposon X-element</fullName>
    </submittedName>
</protein>
<dbReference type="PROSITE" id="PS50878">
    <property type="entry name" value="RT_POL"/>
    <property type="match status" value="1"/>
</dbReference>
<dbReference type="Pfam" id="PF00078">
    <property type="entry name" value="RVT_1"/>
    <property type="match status" value="1"/>
</dbReference>
<evidence type="ECO:0000259" key="1">
    <source>
        <dbReference type="PROSITE" id="PS50878"/>
    </source>
</evidence>
<reference evidence="2" key="2">
    <citation type="submission" date="2014-07" db="EMBL/GenBank/DDBJ databases">
        <authorList>
            <person name="Hull J."/>
        </authorList>
    </citation>
    <scope>NUCLEOTIDE SEQUENCE</scope>
</reference>
<keyword evidence="2" id="KW-0695">RNA-directed DNA polymerase</keyword>
<dbReference type="CDD" id="cd01650">
    <property type="entry name" value="RT_nLTR_like"/>
    <property type="match status" value="1"/>
</dbReference>
<name>A0A0A9Y0Z8_LYGHE</name>
<accession>A0A0A9Y0Z8</accession>
<dbReference type="PANTHER" id="PTHR33332">
    <property type="entry name" value="REVERSE TRANSCRIPTASE DOMAIN-CONTAINING PROTEIN"/>
    <property type="match status" value="1"/>
</dbReference>
<dbReference type="AlphaFoldDB" id="A0A0A9Y0Z8"/>
<dbReference type="InterPro" id="IPR000477">
    <property type="entry name" value="RT_dom"/>
</dbReference>
<keyword evidence="2" id="KW-0808">Transferase</keyword>
<dbReference type="GO" id="GO:0003964">
    <property type="term" value="F:RNA-directed DNA polymerase activity"/>
    <property type="evidence" value="ECO:0007669"/>
    <property type="project" value="UniProtKB-KW"/>
</dbReference>
<dbReference type="InterPro" id="IPR043502">
    <property type="entry name" value="DNA/RNA_pol_sf"/>
</dbReference>
<dbReference type="EMBL" id="GBHO01020444">
    <property type="protein sequence ID" value="JAG23160.1"/>
    <property type="molecule type" value="Transcribed_RNA"/>
</dbReference>
<feature type="non-terminal residue" evidence="2">
    <location>
        <position position="1"/>
    </location>
</feature>
<feature type="domain" description="Reverse transcriptase" evidence="1">
    <location>
        <begin position="1"/>
        <end position="251"/>
    </location>
</feature>
<evidence type="ECO:0000313" key="2">
    <source>
        <dbReference type="EMBL" id="JAG23160.1"/>
    </source>
</evidence>
<dbReference type="SUPFAM" id="SSF56672">
    <property type="entry name" value="DNA/RNA polymerases"/>
    <property type="match status" value="1"/>
</dbReference>